<keyword evidence="1" id="KW-0560">Oxidoreductase</keyword>
<dbReference type="Gene3D" id="3.50.50.60">
    <property type="entry name" value="FAD/NAD(P)-binding domain"/>
    <property type="match status" value="2"/>
</dbReference>
<accession>A0ABS8JQW7</accession>
<dbReference type="PRINTS" id="PR00368">
    <property type="entry name" value="FADPNR"/>
</dbReference>
<dbReference type="InterPro" id="IPR023753">
    <property type="entry name" value="FAD/NAD-binding_dom"/>
</dbReference>
<reference evidence="3 4" key="1">
    <citation type="submission" date="2021-11" db="EMBL/GenBank/DDBJ databases">
        <authorList>
            <person name="Oh E.-T."/>
            <person name="Kim S.-B."/>
        </authorList>
    </citation>
    <scope>NUCLEOTIDE SEQUENCE [LARGE SCALE GENOMIC DNA]</scope>
    <source>
        <strain evidence="3 4">MMS20-SJTR3</strain>
    </source>
</reference>
<dbReference type="PRINTS" id="PR00469">
    <property type="entry name" value="PNDRDTASEII"/>
</dbReference>
<dbReference type="RefSeq" id="WP_230508860.1">
    <property type="nucleotide sequence ID" value="NZ_JAJITD010000003.1"/>
</dbReference>
<dbReference type="InterPro" id="IPR017224">
    <property type="entry name" value="Opine_Oxase_asu/HCN_bsu"/>
</dbReference>
<dbReference type="PIRSF" id="PIRSF037495">
    <property type="entry name" value="Opine_OX_OoxA/HcnB"/>
    <property type="match status" value="1"/>
</dbReference>
<protein>
    <submittedName>
        <fullName evidence="3">FAD-dependent oxidoreductase</fullName>
    </submittedName>
</protein>
<dbReference type="InterPro" id="IPR041854">
    <property type="entry name" value="BFD-like_2Fe2S-bd_dom_sf"/>
</dbReference>
<organism evidence="3 4">
    <name type="scientific">Paraburkholderia sejongensis</name>
    <dbReference type="NCBI Taxonomy" id="2886946"/>
    <lineage>
        <taxon>Bacteria</taxon>
        <taxon>Pseudomonadati</taxon>
        <taxon>Pseudomonadota</taxon>
        <taxon>Betaproteobacteria</taxon>
        <taxon>Burkholderiales</taxon>
        <taxon>Burkholderiaceae</taxon>
        <taxon>Paraburkholderia</taxon>
    </lineage>
</organism>
<feature type="domain" description="FAD/NAD(P)-binding" evidence="2">
    <location>
        <begin position="3"/>
        <end position="300"/>
    </location>
</feature>
<dbReference type="Proteomes" id="UP001431019">
    <property type="component" value="Unassembled WGS sequence"/>
</dbReference>
<keyword evidence="4" id="KW-1185">Reference proteome</keyword>
<sequence length="428" mass="45497">MNFDILVIGSGPAGLHAASVAAQAGATVGMVDDNPLPGGQIWRQGPRHRPQGRGREAIDAVANAANVTRLHGTRVVQALRSHELLVEDAARGYTVGYRKIIITTGARERFLPYPGWTLPGVTGAGGLQALVKGGMPVRGQRIVIAGTGPLLWAAAATAREQGAQVVAIVEQAPVHSVRRFALSLVHTPAKLAQAARMRFDLRATPYLCGAHVSAAHGEGKLTQVTVQQGYKQMRQMRQTRIDCDRLACAYGLVPNTMLGTALGCDVDETDGALAIVVDELQATSQPDIYAAGECTGVGGMELSAVEGRIAALAAVGNVAQARALFAQRERYRRFAARMHAAFALDPRLRALAAPDTVICRCEDVRFADAAQHRSWRDAKLHTRCGMGPCQGKICGEAAAFCLGWSRDGLRPPFSPARIGTLMEAQPPV</sequence>
<comment type="caution">
    <text evidence="3">The sequence shown here is derived from an EMBL/GenBank/DDBJ whole genome shotgun (WGS) entry which is preliminary data.</text>
</comment>
<dbReference type="InterPro" id="IPR036188">
    <property type="entry name" value="FAD/NAD-bd_sf"/>
</dbReference>
<dbReference type="PANTHER" id="PTHR42949:SF3">
    <property type="entry name" value="ANAEROBIC GLYCEROL-3-PHOSPHATE DEHYDROGENASE SUBUNIT B"/>
    <property type="match status" value="1"/>
</dbReference>
<dbReference type="InterPro" id="IPR051691">
    <property type="entry name" value="Metab_Enz_Cyan_OpOx_G3PDH"/>
</dbReference>
<dbReference type="EMBL" id="JAJITD010000003">
    <property type="protein sequence ID" value="MCC8392286.1"/>
    <property type="molecule type" value="Genomic_DNA"/>
</dbReference>
<proteinExistence type="predicted"/>
<dbReference type="Pfam" id="PF07992">
    <property type="entry name" value="Pyr_redox_2"/>
    <property type="match status" value="1"/>
</dbReference>
<evidence type="ECO:0000313" key="3">
    <source>
        <dbReference type="EMBL" id="MCC8392286.1"/>
    </source>
</evidence>
<dbReference type="PANTHER" id="PTHR42949">
    <property type="entry name" value="ANAEROBIC GLYCEROL-3-PHOSPHATE DEHYDROGENASE SUBUNIT B"/>
    <property type="match status" value="1"/>
</dbReference>
<evidence type="ECO:0000313" key="4">
    <source>
        <dbReference type="Proteomes" id="UP001431019"/>
    </source>
</evidence>
<dbReference type="SUPFAM" id="SSF51905">
    <property type="entry name" value="FAD/NAD(P)-binding domain"/>
    <property type="match status" value="1"/>
</dbReference>
<evidence type="ECO:0000259" key="2">
    <source>
        <dbReference type="Pfam" id="PF07992"/>
    </source>
</evidence>
<name>A0ABS8JQW7_9BURK</name>
<gene>
    <name evidence="3" type="ORF">LJ656_06760</name>
</gene>
<dbReference type="Gene3D" id="1.10.10.1100">
    <property type="entry name" value="BFD-like [2Fe-2S]-binding domain"/>
    <property type="match status" value="1"/>
</dbReference>
<evidence type="ECO:0000256" key="1">
    <source>
        <dbReference type="ARBA" id="ARBA00023002"/>
    </source>
</evidence>